<organism evidence="1 2">
    <name type="scientific">Cymbomonas tetramitiformis</name>
    <dbReference type="NCBI Taxonomy" id="36881"/>
    <lineage>
        <taxon>Eukaryota</taxon>
        <taxon>Viridiplantae</taxon>
        <taxon>Chlorophyta</taxon>
        <taxon>Pyramimonadophyceae</taxon>
        <taxon>Pyramimonadales</taxon>
        <taxon>Pyramimonadaceae</taxon>
        <taxon>Cymbomonas</taxon>
    </lineage>
</organism>
<comment type="caution">
    <text evidence="1">The sequence shown here is derived from an EMBL/GenBank/DDBJ whole genome shotgun (WGS) entry which is preliminary data.</text>
</comment>
<dbReference type="EMBL" id="LGRX02014257">
    <property type="protein sequence ID" value="KAK3264935.1"/>
    <property type="molecule type" value="Genomic_DNA"/>
</dbReference>
<accession>A0AAE0KYB4</accession>
<keyword evidence="2" id="KW-1185">Reference proteome</keyword>
<evidence type="ECO:0000313" key="2">
    <source>
        <dbReference type="Proteomes" id="UP001190700"/>
    </source>
</evidence>
<dbReference type="Proteomes" id="UP001190700">
    <property type="component" value="Unassembled WGS sequence"/>
</dbReference>
<protein>
    <submittedName>
        <fullName evidence="1">Uncharacterized protein</fullName>
    </submittedName>
</protein>
<dbReference type="AlphaFoldDB" id="A0AAE0KYB4"/>
<reference evidence="1 2" key="1">
    <citation type="journal article" date="2015" name="Genome Biol. Evol.">
        <title>Comparative Genomics of a Bacterivorous Green Alga Reveals Evolutionary Causalities and Consequences of Phago-Mixotrophic Mode of Nutrition.</title>
        <authorList>
            <person name="Burns J.A."/>
            <person name="Paasch A."/>
            <person name="Narechania A."/>
            <person name="Kim E."/>
        </authorList>
    </citation>
    <scope>NUCLEOTIDE SEQUENCE [LARGE SCALE GENOMIC DNA]</scope>
    <source>
        <strain evidence="1 2">PLY_AMNH</strain>
    </source>
</reference>
<gene>
    <name evidence="1" type="ORF">CYMTET_26353</name>
</gene>
<evidence type="ECO:0000313" key="1">
    <source>
        <dbReference type="EMBL" id="KAK3264935.1"/>
    </source>
</evidence>
<name>A0AAE0KYB4_9CHLO</name>
<proteinExistence type="predicted"/>
<sequence>MARGTTLTPKLARHNLSLGPRAWAGSPPPVVAAVRRLSSSPASAAHPRDSALISWLEKDFEFEFEKQAMRDQIVYASLHREGFMVG</sequence>